<feature type="binding site" evidence="7">
    <location>
        <position position="597"/>
    </location>
    <ligand>
        <name>deamido-NAD(+)</name>
        <dbReference type="ChEBI" id="CHEBI:58437"/>
        <note>ligand shared between two neighboring subunits</note>
    </ligand>
</feature>
<dbReference type="GO" id="GO:0003952">
    <property type="term" value="F:NAD+ synthase (glutamine-hydrolyzing) activity"/>
    <property type="evidence" value="ECO:0007669"/>
    <property type="project" value="UniProtKB-UniRule"/>
</dbReference>
<evidence type="ECO:0000313" key="12">
    <source>
        <dbReference type="Proteomes" id="UP000659630"/>
    </source>
</evidence>
<dbReference type="HAMAP" id="MF_02090">
    <property type="entry name" value="NadE_glutamine_dep"/>
    <property type="match status" value="1"/>
</dbReference>
<keyword evidence="12" id="KW-1185">Reference proteome</keyword>
<dbReference type="InterPro" id="IPR041856">
    <property type="entry name" value="NAD+_synth_C"/>
</dbReference>
<evidence type="ECO:0000256" key="2">
    <source>
        <dbReference type="ARBA" id="ARBA00007145"/>
    </source>
</evidence>
<feature type="binding site" evidence="7">
    <location>
        <begin position="350"/>
        <end position="357"/>
    </location>
    <ligand>
        <name>ATP</name>
        <dbReference type="ChEBI" id="CHEBI:30616"/>
    </ligand>
</feature>
<dbReference type="CDD" id="cd00553">
    <property type="entry name" value="NAD_synthase"/>
    <property type="match status" value="1"/>
</dbReference>
<gene>
    <name evidence="7" type="primary">nadE</name>
    <name evidence="11" type="ORF">H8S23_01735</name>
</gene>
<keyword evidence="3 7" id="KW-0436">Ligase</keyword>
<comment type="similarity">
    <text evidence="2 7 8">In the C-terminal section; belongs to the NAD synthetase family.</text>
</comment>
<dbReference type="NCBIfam" id="TIGR00552">
    <property type="entry name" value="nadE"/>
    <property type="match status" value="1"/>
</dbReference>
<evidence type="ECO:0000256" key="8">
    <source>
        <dbReference type="PIRNR" id="PIRNR006630"/>
    </source>
</evidence>
<dbReference type="PROSITE" id="PS50263">
    <property type="entry name" value="CN_HYDROLASE"/>
    <property type="match status" value="1"/>
</dbReference>
<evidence type="ECO:0000256" key="5">
    <source>
        <dbReference type="ARBA" id="ARBA00022840"/>
    </source>
</evidence>
<evidence type="ECO:0000256" key="6">
    <source>
        <dbReference type="ARBA" id="ARBA00023027"/>
    </source>
</evidence>
<reference evidence="11" key="1">
    <citation type="submission" date="2020-08" db="EMBL/GenBank/DDBJ databases">
        <title>Genome public.</title>
        <authorList>
            <person name="Liu C."/>
            <person name="Sun Q."/>
        </authorList>
    </citation>
    <scope>NUCLEOTIDE SEQUENCE</scope>
    <source>
        <strain evidence="11">BX8</strain>
    </source>
</reference>
<dbReference type="InterPro" id="IPR036526">
    <property type="entry name" value="C-N_Hydrolase_sf"/>
</dbReference>
<feature type="active site" description="Nucleophile; for glutaminase activity" evidence="7">
    <location>
        <position position="170"/>
    </location>
</feature>
<evidence type="ECO:0000256" key="1">
    <source>
        <dbReference type="ARBA" id="ARBA00005188"/>
    </source>
</evidence>
<dbReference type="GO" id="GO:0008795">
    <property type="term" value="F:NAD+ synthase activity"/>
    <property type="evidence" value="ECO:0007669"/>
    <property type="project" value="UniProtKB-UniRule"/>
</dbReference>
<feature type="domain" description="CN hydrolase" evidence="10">
    <location>
        <begin position="6"/>
        <end position="268"/>
    </location>
</feature>
<evidence type="ECO:0000259" key="10">
    <source>
        <dbReference type="PROSITE" id="PS50263"/>
    </source>
</evidence>
<dbReference type="GO" id="GO:0005737">
    <property type="term" value="C:cytoplasm"/>
    <property type="evidence" value="ECO:0007669"/>
    <property type="project" value="InterPro"/>
</dbReference>
<dbReference type="CDD" id="cd07570">
    <property type="entry name" value="GAT_Gln-NAD-synth"/>
    <property type="match status" value="1"/>
</dbReference>
<organism evidence="11 12">
    <name type="scientific">Anaerofilum hominis</name>
    <dbReference type="NCBI Taxonomy" id="2763016"/>
    <lineage>
        <taxon>Bacteria</taxon>
        <taxon>Bacillati</taxon>
        <taxon>Bacillota</taxon>
        <taxon>Clostridia</taxon>
        <taxon>Eubacteriales</taxon>
        <taxon>Oscillospiraceae</taxon>
        <taxon>Anaerofilum</taxon>
    </lineage>
</organism>
<evidence type="ECO:0000256" key="9">
    <source>
        <dbReference type="RuleBase" id="RU003811"/>
    </source>
</evidence>
<dbReference type="GO" id="GO:0004359">
    <property type="term" value="F:glutaminase activity"/>
    <property type="evidence" value="ECO:0007669"/>
    <property type="project" value="InterPro"/>
</dbReference>
<keyword evidence="6 7" id="KW-0520">NAD</keyword>
<comment type="catalytic activity">
    <reaction evidence="7 8">
        <text>deamido-NAD(+) + L-glutamine + ATP + H2O = L-glutamate + AMP + diphosphate + NAD(+) + H(+)</text>
        <dbReference type="Rhea" id="RHEA:24384"/>
        <dbReference type="ChEBI" id="CHEBI:15377"/>
        <dbReference type="ChEBI" id="CHEBI:15378"/>
        <dbReference type="ChEBI" id="CHEBI:29985"/>
        <dbReference type="ChEBI" id="CHEBI:30616"/>
        <dbReference type="ChEBI" id="CHEBI:33019"/>
        <dbReference type="ChEBI" id="CHEBI:57540"/>
        <dbReference type="ChEBI" id="CHEBI:58359"/>
        <dbReference type="ChEBI" id="CHEBI:58437"/>
        <dbReference type="ChEBI" id="CHEBI:456215"/>
        <dbReference type="EC" id="6.3.5.1"/>
    </reaction>
</comment>
<evidence type="ECO:0000256" key="3">
    <source>
        <dbReference type="ARBA" id="ARBA00022598"/>
    </source>
</evidence>
<feature type="binding site" evidence="7">
    <location>
        <position position="465"/>
    </location>
    <ligand>
        <name>deamido-NAD(+)</name>
        <dbReference type="ChEBI" id="CHEBI:58437"/>
        <note>ligand shared between two neighboring subunits</note>
    </ligand>
</feature>
<feature type="binding site" evidence="7">
    <location>
        <position position="197"/>
    </location>
    <ligand>
        <name>L-glutamine</name>
        <dbReference type="ChEBI" id="CHEBI:58359"/>
    </ligand>
</feature>
<dbReference type="InterPro" id="IPR014729">
    <property type="entry name" value="Rossmann-like_a/b/a_fold"/>
</dbReference>
<dbReference type="GO" id="GO:0005524">
    <property type="term" value="F:ATP binding"/>
    <property type="evidence" value="ECO:0007669"/>
    <property type="project" value="UniProtKB-UniRule"/>
</dbReference>
<feature type="binding site" evidence="7">
    <location>
        <position position="436"/>
    </location>
    <ligand>
        <name>deamido-NAD(+)</name>
        <dbReference type="ChEBI" id="CHEBI:58437"/>
        <note>ligand shared between two neighboring subunits</note>
    </ligand>
</feature>
<evidence type="ECO:0000256" key="7">
    <source>
        <dbReference type="HAMAP-Rule" id="MF_02090"/>
    </source>
</evidence>
<dbReference type="NCBIfam" id="NF002730">
    <property type="entry name" value="PRK02628.1"/>
    <property type="match status" value="1"/>
</dbReference>
<dbReference type="SUPFAM" id="SSF52402">
    <property type="entry name" value="Adenine nucleotide alpha hydrolases-like"/>
    <property type="match status" value="1"/>
</dbReference>
<dbReference type="Gene3D" id="1.10.10.1140">
    <property type="entry name" value="Glutamine-dependent NAD+ synthetase, C-terminal domain"/>
    <property type="match status" value="1"/>
</dbReference>
<dbReference type="PANTHER" id="PTHR23090">
    <property type="entry name" value="NH 3 /GLUTAMINE-DEPENDENT NAD + SYNTHETASE"/>
    <property type="match status" value="1"/>
</dbReference>
<dbReference type="InterPro" id="IPR022310">
    <property type="entry name" value="NAD/GMP_synthase"/>
</dbReference>
<dbReference type="PIRSF" id="PIRSF006630">
    <property type="entry name" value="NADS_GAT"/>
    <property type="match status" value="1"/>
</dbReference>
<sequence>MKDGFIKVAAASPKLRVADCDHNLSEILKAVRRAADLGVQVLVLPELCLTGYTCGDLFFQDTLLDGAQRALETLARETRGLELLIVAGLPWRQDSKLYNCAAVLCRGQVLGLVPKVNLPNYGEFYERRQFTPAFEGLRSTWAAGREVPFGAGLLFRCRELPALCLGVEICEDLWVPSPPSVRLALGGATLIANPSASDETTGKAAYRRTLVCSHSARLLCGYIYADAGAGESTGDMVFAGHNLIAENGALLAESPLFSEGVTVSEIDVARLTGERARATTFAAGRDAGLQTVEFSLTPRETALTRPIPPRPFVPDDPSERARRCEEIFSIQAAGLCKRVEHTGCGSLVIGISGGLDSCLALLVAVRALDRLHRPRTDLIAVTMPCFGTTSRTKSNAELLCKALGVTFNTVDISEAVRVHFRDIGHSEAERDVVYENAQARERTQVLMDIANDMNGLVVGTGDLSELALGWATYNGDHMSMYGVNAAVPKTLVRHMVGYAADSAREAGLREVLLDILDTPVSPELLPADGEDIAQRTEDIVGPYDLHDFYLYYVVRFGFSPRKIYRMALLAFEEQFSAEEILKWLKIFYRRFFSQQFKRSCLPDGPKVGSVSLSPRGDWRMPSDACSALWIKELEEL</sequence>
<accession>A0A923L0C5</accession>
<dbReference type="Gene3D" id="3.40.50.620">
    <property type="entry name" value="HUPs"/>
    <property type="match status" value="1"/>
</dbReference>
<comment type="function">
    <text evidence="7">Catalyzes the ATP-dependent amidation of deamido-NAD to form NAD. Uses L-glutamine as a nitrogen source.</text>
</comment>
<dbReference type="PANTHER" id="PTHR23090:SF9">
    <property type="entry name" value="GLUTAMINE-DEPENDENT NAD(+) SYNTHETASE"/>
    <property type="match status" value="1"/>
</dbReference>
<feature type="active site" description="For glutaminase activity" evidence="7">
    <location>
        <position position="115"/>
    </location>
</feature>
<dbReference type="Pfam" id="PF00795">
    <property type="entry name" value="CN_hydrolase"/>
    <property type="match status" value="1"/>
</dbReference>
<evidence type="ECO:0000256" key="4">
    <source>
        <dbReference type="ARBA" id="ARBA00022741"/>
    </source>
</evidence>
<feature type="binding site" evidence="7">
    <location>
        <begin position="470"/>
        <end position="473"/>
    </location>
    <ligand>
        <name>deamido-NAD(+)</name>
        <dbReference type="ChEBI" id="CHEBI:58437"/>
        <note>ligand shared between two neighboring subunits</note>
    </ligand>
</feature>
<dbReference type="Proteomes" id="UP000659630">
    <property type="component" value="Unassembled WGS sequence"/>
</dbReference>
<name>A0A923L0C5_9FIRM</name>
<dbReference type="AlphaFoldDB" id="A0A923L0C5"/>
<protein>
    <recommendedName>
        <fullName evidence="7 8">Glutamine-dependent NAD(+) synthetase</fullName>
        <ecNumber evidence="7 8">6.3.5.1</ecNumber>
    </recommendedName>
    <alternativeName>
        <fullName evidence="7 8">NAD(+) synthase [glutamine-hydrolyzing]</fullName>
    </alternativeName>
</protein>
<dbReference type="Pfam" id="PF02540">
    <property type="entry name" value="NAD_synthase"/>
    <property type="match status" value="1"/>
</dbReference>
<feature type="binding site" evidence="7">
    <location>
        <position position="121"/>
    </location>
    <ligand>
        <name>L-glutamine</name>
        <dbReference type="ChEBI" id="CHEBI:58359"/>
    </ligand>
</feature>
<dbReference type="EC" id="6.3.5.1" evidence="7 8"/>
<dbReference type="InterPro" id="IPR003010">
    <property type="entry name" value="C-N_Hydrolase"/>
</dbReference>
<keyword evidence="4 7" id="KW-0547">Nucleotide-binding</keyword>
<dbReference type="InterPro" id="IPR014445">
    <property type="entry name" value="Gln-dep_NAD_synthase"/>
</dbReference>
<comment type="pathway">
    <text evidence="1 7 8">Cofactor biosynthesis; NAD(+) biosynthesis; NAD(+) from deamido-NAD(+) (L-Gln route): step 1/1.</text>
</comment>
<comment type="caution">
    <text evidence="11">The sequence shown here is derived from an EMBL/GenBank/DDBJ whole genome shotgun (WGS) entry which is preliminary data.</text>
</comment>
<dbReference type="Gene3D" id="3.60.110.10">
    <property type="entry name" value="Carbon-nitrogen hydrolase"/>
    <property type="match status" value="1"/>
</dbReference>
<feature type="binding site" evidence="7">
    <location>
        <position position="460"/>
    </location>
    <ligand>
        <name>ATP</name>
        <dbReference type="ChEBI" id="CHEBI:30616"/>
    </ligand>
</feature>
<dbReference type="InterPro" id="IPR003694">
    <property type="entry name" value="NAD_synthase"/>
</dbReference>
<evidence type="ECO:0000313" key="11">
    <source>
        <dbReference type="EMBL" id="MBC5580220.1"/>
    </source>
</evidence>
<dbReference type="EMBL" id="JACONZ010000001">
    <property type="protein sequence ID" value="MBC5580220.1"/>
    <property type="molecule type" value="Genomic_DNA"/>
</dbReference>
<dbReference type="SUPFAM" id="SSF56317">
    <property type="entry name" value="Carbon-nitrogen hydrolase"/>
    <property type="match status" value="1"/>
</dbReference>
<dbReference type="GO" id="GO:0009435">
    <property type="term" value="P:NAD+ biosynthetic process"/>
    <property type="evidence" value="ECO:0007669"/>
    <property type="project" value="UniProtKB-UniRule"/>
</dbReference>
<feature type="binding site" evidence="7">
    <location>
        <position position="203"/>
    </location>
    <ligand>
        <name>L-glutamine</name>
        <dbReference type="ChEBI" id="CHEBI:58359"/>
    </ligand>
</feature>
<feature type="active site" description="Proton acceptor; for glutaminase activity" evidence="7">
    <location>
        <position position="46"/>
    </location>
</feature>
<comment type="similarity">
    <text evidence="9">Belongs to the NAD synthetase family.</text>
</comment>
<dbReference type="RefSeq" id="WP_186886586.1">
    <property type="nucleotide sequence ID" value="NZ_JACONZ010000001.1"/>
</dbReference>
<keyword evidence="5 7" id="KW-0067">ATP-binding</keyword>
<proteinExistence type="inferred from homology"/>